<dbReference type="EMBL" id="SHOA02000006">
    <property type="protein sequence ID" value="TDH67210.1"/>
    <property type="molecule type" value="Genomic_DNA"/>
</dbReference>
<feature type="compositionally biased region" description="Acidic residues" evidence="4">
    <location>
        <begin position="444"/>
        <end position="458"/>
    </location>
</feature>
<organism evidence="7 8">
    <name type="scientific">Bremia lactucae</name>
    <name type="common">Lettuce downy mildew</name>
    <dbReference type="NCBI Taxonomy" id="4779"/>
    <lineage>
        <taxon>Eukaryota</taxon>
        <taxon>Sar</taxon>
        <taxon>Stramenopiles</taxon>
        <taxon>Oomycota</taxon>
        <taxon>Peronosporomycetes</taxon>
        <taxon>Peronosporales</taxon>
        <taxon>Peronosporaceae</taxon>
        <taxon>Bremia</taxon>
    </lineage>
</organism>
<protein>
    <recommendedName>
        <fullName evidence="9">Condensin-2 complex subunit H2</fullName>
    </recommendedName>
</protein>
<dbReference type="KEGG" id="blac:94350362"/>
<keyword evidence="8" id="KW-1185">Reference proteome</keyword>
<feature type="region of interest" description="Disordered" evidence="4">
    <location>
        <begin position="433"/>
        <end position="458"/>
    </location>
</feature>
<dbReference type="GeneID" id="94350362"/>
<dbReference type="Pfam" id="PF06278">
    <property type="entry name" value="CNDH2_N"/>
    <property type="match status" value="1"/>
</dbReference>
<evidence type="ECO:0000256" key="1">
    <source>
        <dbReference type="ARBA" id="ARBA00004123"/>
    </source>
</evidence>
<dbReference type="InterPro" id="IPR031737">
    <property type="entry name" value="CNDH2_C"/>
</dbReference>
<dbReference type="RefSeq" id="XP_067816709.1">
    <property type="nucleotide sequence ID" value="XM_067964691.1"/>
</dbReference>
<evidence type="ECO:0000313" key="7">
    <source>
        <dbReference type="EMBL" id="TDH67210.1"/>
    </source>
</evidence>
<reference evidence="7 8" key="1">
    <citation type="journal article" date="2021" name="Genome Biol.">
        <title>AFLAP: assembly-free linkage analysis pipeline using k-mers from genome sequencing data.</title>
        <authorList>
            <person name="Fletcher K."/>
            <person name="Zhang L."/>
            <person name="Gil J."/>
            <person name="Han R."/>
            <person name="Cavanaugh K."/>
            <person name="Michelmore R."/>
        </authorList>
    </citation>
    <scope>NUCLEOTIDE SEQUENCE [LARGE SCALE GENOMIC DNA]</scope>
    <source>
        <strain evidence="7 8">SF5</strain>
    </source>
</reference>
<feature type="compositionally biased region" description="Basic and acidic residues" evidence="4">
    <location>
        <begin position="433"/>
        <end position="443"/>
    </location>
</feature>
<dbReference type="GO" id="GO:0005634">
    <property type="term" value="C:nucleus"/>
    <property type="evidence" value="ECO:0007669"/>
    <property type="project" value="UniProtKB-SubCell"/>
</dbReference>
<dbReference type="InterPro" id="IPR031739">
    <property type="entry name" value="Ncaph2"/>
</dbReference>
<dbReference type="GO" id="GO:0000796">
    <property type="term" value="C:condensin complex"/>
    <property type="evidence" value="ECO:0007669"/>
    <property type="project" value="TreeGrafter"/>
</dbReference>
<accession>A0A976FI29</accession>
<sequence length="634" mass="70383">MDKLEHLPIAFDASATGAGIASHGDGSGVMNFAEAALLIQGTSVIYSRKVEYLHALVYQTLAHLSHQGDMYSNSEVTTTESTNRVAIDTEESAFSCPLPLYDELEEARPGSITLKRATEAHATTQTNARALLHRSKNNIQASIALMGSLVPDERDHGETFKLLSCPLHSSGVLLFDDASKKYLETPTRGRRDLSLAFGYTPEHPQSIWESRDSASPVKVLNVNDLDALEQEHPDDCDENDELPSYELESNGMEPSDDGLLGELTSQMATTLQMKPCSTSVWTPLDAYDASASVSRPFRKGRSYPRVKASTSQCNGTTHVALDALDGLVDASFQDRFLNSGCSWASWVWTDILKAQPLTNTCARRFCKARLFVKMCDVLWQREAKWRNLLQRYEARATQSAQALLLREQATEEEEKHERGLSLSTATARLDHAARNDDVRSRSDDEIEEFDDGDWDAGTEQEERSVLNLDTLGMATNEPSLPSRTYEEICREHLATFMAGTETYMRESDLSKKVNEWQEKLTPLLLQQDTRPPFDIHASGRDLLTRLHEAQLGADGLVASLRSKKRARVERAGAVPFETLVDGKRPFEVCRLFLASLQLANTGNVALTHAFTAAEDGQGPFAMQLVRTTYDTLPT</sequence>
<dbReference type="AlphaFoldDB" id="A0A976FI29"/>
<feature type="domain" description="Condensin-2 complex subunit H2 C-terminal" evidence="6">
    <location>
        <begin position="484"/>
        <end position="627"/>
    </location>
</feature>
<dbReference type="Pfam" id="PF16858">
    <property type="entry name" value="CNDH2_C"/>
    <property type="match status" value="1"/>
</dbReference>
<evidence type="ECO:0000256" key="4">
    <source>
        <dbReference type="SAM" id="MobiDB-lite"/>
    </source>
</evidence>
<name>A0A976FI29_BRELC</name>
<comment type="similarity">
    <text evidence="2">Belongs to the CND2 H2 (condensin-2 subunit 2) family.</text>
</comment>
<feature type="domain" description="Condensin II complex subunit H2 N-terminal" evidence="5">
    <location>
        <begin position="24"/>
        <end position="95"/>
    </location>
</feature>
<proteinExistence type="inferred from homology"/>
<evidence type="ECO:0000256" key="3">
    <source>
        <dbReference type="ARBA" id="ARBA00023242"/>
    </source>
</evidence>
<gene>
    <name evidence="7" type="ORF">CCR75_006623</name>
</gene>
<dbReference type="GO" id="GO:0051306">
    <property type="term" value="P:mitotic sister chromatid separation"/>
    <property type="evidence" value="ECO:0007669"/>
    <property type="project" value="TreeGrafter"/>
</dbReference>
<evidence type="ECO:0000313" key="8">
    <source>
        <dbReference type="Proteomes" id="UP000294530"/>
    </source>
</evidence>
<dbReference type="InterPro" id="IPR009378">
    <property type="entry name" value="H2_N"/>
</dbReference>
<keyword evidence="3" id="KW-0539">Nucleus</keyword>
<evidence type="ECO:0008006" key="9">
    <source>
        <dbReference type="Google" id="ProtNLM"/>
    </source>
</evidence>
<dbReference type="PANTHER" id="PTHR14324:SF3">
    <property type="entry name" value="CONDENSIN-2 COMPLEX SUBUNIT H2"/>
    <property type="match status" value="1"/>
</dbReference>
<evidence type="ECO:0000259" key="6">
    <source>
        <dbReference type="Pfam" id="PF16858"/>
    </source>
</evidence>
<evidence type="ECO:0000259" key="5">
    <source>
        <dbReference type="Pfam" id="PF06278"/>
    </source>
</evidence>
<evidence type="ECO:0000256" key="2">
    <source>
        <dbReference type="ARBA" id="ARBA00007844"/>
    </source>
</evidence>
<dbReference type="GO" id="GO:0003682">
    <property type="term" value="F:chromatin binding"/>
    <property type="evidence" value="ECO:0007669"/>
    <property type="project" value="TreeGrafter"/>
</dbReference>
<dbReference type="GO" id="GO:0010032">
    <property type="term" value="P:meiotic chromosome condensation"/>
    <property type="evidence" value="ECO:0007669"/>
    <property type="project" value="TreeGrafter"/>
</dbReference>
<dbReference type="Proteomes" id="UP000294530">
    <property type="component" value="Unassembled WGS sequence"/>
</dbReference>
<dbReference type="OrthoDB" id="10038475at2759"/>
<comment type="subcellular location">
    <subcellularLocation>
        <location evidence="1">Nucleus</location>
    </subcellularLocation>
</comment>
<comment type="caution">
    <text evidence="7">The sequence shown here is derived from an EMBL/GenBank/DDBJ whole genome shotgun (WGS) entry which is preliminary data.</text>
</comment>
<dbReference type="PANTHER" id="PTHR14324">
    <property type="entry name" value="CONDENSIN-2 COMPLEX SUBUNIT H2"/>
    <property type="match status" value="1"/>
</dbReference>